<dbReference type="EMBL" id="LR797252">
    <property type="protein sequence ID" value="CAB4196573.1"/>
    <property type="molecule type" value="Genomic_DNA"/>
</dbReference>
<accession>A0A6J5RGW1</accession>
<sequence length="220" mass="26066">MKSPSIDHLYAKLDKHIRLVKSYTEIDELDFIIKSCRLKPNEYIFNKNGKLSVYREWFDEFGNSIKIINKKIKIIYNDLNINRDKLVCTDLYYGLSLDNTLKASKLLYLSKYKDEYYEDNFIVVFLGIDNYLRAKVFIDNEWCNVSPLLIGLENLKLISQNLDIKYFKKLPIKKNMYMPCLSVEAWLTLLPASEAFSQFMRKDYSNLSFLQKQKDTLIND</sequence>
<gene>
    <name evidence="1" type="ORF">UFOVP1290_93</name>
</gene>
<reference evidence="1" key="1">
    <citation type="submission" date="2020-05" db="EMBL/GenBank/DDBJ databases">
        <authorList>
            <person name="Chiriac C."/>
            <person name="Salcher M."/>
            <person name="Ghai R."/>
            <person name="Kavagutti S V."/>
        </authorList>
    </citation>
    <scope>NUCLEOTIDE SEQUENCE</scope>
</reference>
<proteinExistence type="predicted"/>
<evidence type="ECO:0000313" key="1">
    <source>
        <dbReference type="EMBL" id="CAB4196573.1"/>
    </source>
</evidence>
<organism evidence="1">
    <name type="scientific">uncultured Caudovirales phage</name>
    <dbReference type="NCBI Taxonomy" id="2100421"/>
    <lineage>
        <taxon>Viruses</taxon>
        <taxon>Duplodnaviria</taxon>
        <taxon>Heunggongvirae</taxon>
        <taxon>Uroviricota</taxon>
        <taxon>Caudoviricetes</taxon>
        <taxon>Peduoviridae</taxon>
        <taxon>Maltschvirus</taxon>
        <taxon>Maltschvirus maltsch</taxon>
    </lineage>
</organism>
<name>A0A6J5RGW1_9CAUD</name>
<protein>
    <submittedName>
        <fullName evidence="1">Uncharacterized protein</fullName>
    </submittedName>
</protein>